<protein>
    <submittedName>
        <fullName evidence="2">Uncharacterized protein</fullName>
    </submittedName>
</protein>
<feature type="transmembrane region" description="Helical" evidence="1">
    <location>
        <begin position="21"/>
        <end position="40"/>
    </location>
</feature>
<name>A0A0G4JTB1_9GAMM</name>
<dbReference type="EMBL" id="CGIG01000001">
    <property type="protein sequence ID" value="CPR15580.1"/>
    <property type="molecule type" value="Genomic_DNA"/>
</dbReference>
<dbReference type="Proteomes" id="UP000044377">
    <property type="component" value="Unassembled WGS sequence"/>
</dbReference>
<keyword evidence="1" id="KW-0812">Transmembrane</keyword>
<sequence>MISINKITVAYRFRQVRNSGFCILFFIIFIRFFIFQALFIRK</sequence>
<keyword evidence="1" id="KW-0472">Membrane</keyword>
<reference evidence="3" key="1">
    <citation type="submission" date="2015-01" db="EMBL/GenBank/DDBJ databases">
        <authorList>
            <person name="Paterson Steve"/>
        </authorList>
    </citation>
    <scope>NUCLEOTIDE SEQUENCE [LARGE SCALE GENOMIC DNA]</scope>
    <source>
        <strain evidence="3">OBR1</strain>
    </source>
</reference>
<gene>
    <name evidence="2" type="ORF">BN1221_01593</name>
</gene>
<evidence type="ECO:0000313" key="2">
    <source>
        <dbReference type="EMBL" id="CPR15580.1"/>
    </source>
</evidence>
<dbReference type="AlphaFoldDB" id="A0A0G4JTB1"/>
<keyword evidence="3" id="KW-1185">Reference proteome</keyword>
<keyword evidence="1" id="KW-1133">Transmembrane helix</keyword>
<evidence type="ECO:0000313" key="3">
    <source>
        <dbReference type="Proteomes" id="UP000044377"/>
    </source>
</evidence>
<organism evidence="2 3">
    <name type="scientific">Brenneria goodwinii</name>
    <dbReference type="NCBI Taxonomy" id="1109412"/>
    <lineage>
        <taxon>Bacteria</taxon>
        <taxon>Pseudomonadati</taxon>
        <taxon>Pseudomonadota</taxon>
        <taxon>Gammaproteobacteria</taxon>
        <taxon>Enterobacterales</taxon>
        <taxon>Pectobacteriaceae</taxon>
        <taxon>Brenneria</taxon>
    </lineage>
</organism>
<evidence type="ECO:0000256" key="1">
    <source>
        <dbReference type="SAM" id="Phobius"/>
    </source>
</evidence>
<accession>A0A0G4JTB1</accession>
<proteinExistence type="predicted"/>